<feature type="compositionally biased region" description="Low complexity" evidence="7">
    <location>
        <begin position="143"/>
        <end position="153"/>
    </location>
</feature>
<dbReference type="InterPro" id="IPR036770">
    <property type="entry name" value="Ankyrin_rpt-contain_sf"/>
</dbReference>
<dbReference type="InterPro" id="IPR047571">
    <property type="entry name" value="OCA"/>
</dbReference>
<keyword evidence="5" id="KW-0804">Transcription</keyword>
<evidence type="ECO:0000313" key="10">
    <source>
        <dbReference type="Proteomes" id="UP000827986"/>
    </source>
</evidence>
<sequence length="626" mass="69829">MISLKSSKRFFTCMVEMLQKIRMSPEVLTNQNISESEIGGYSMGQGSPLPGETASPKSYFQQSPSLPASGLTEFNVVSPKSCHIPPVKTQEMSALTDSTLSPFPPPKQYVGVRVKMPVRELLRKVRLSKGMDPSDIKEAQSIKGTTTKGSSGTAARRKARPYTEKQFRQKKQSSEQALKGLEDLDILVEVLEEDLNKSHSKLPSLSPLPACCWHSFSPDIQASWWEANGSKQPAGSLLERSQNLTKLQLCCPFANCNPLLCGQEENSYLSDYKKMQHPDSPEISFQSKSEQNSWQMQDAFINPQRHFPGPSAQDKPFCYNLPGHHPEEFLEVDATSRDYVGHLKSTSVSFEQEDLSSLSFFQFQLYWEESLLRNIPVDKLLAPDENGNRLLHKAVTQGRRALAYALAQRFASLNKIDEKDAAKRTALHLAAEKNQHLMVNDLISLGANVNEQDSLGKTPLHLCAENGYLRVLDVLKKCKEGGLHVEVDLTDHYGLTPLHCAVLAHTALVRESQKVTNHSDMQKFLQLRKDKILEGINCLLQMGANPGLQKPKSCQAATHFLKIQENKEMMCLLQSHGPKREDFLQKDCGLPNVLSGGALPYLQEMSELLSSSSSKVFGHVFKGMCQ</sequence>
<feature type="domain" description="OCA" evidence="8">
    <location>
        <begin position="106"/>
        <end position="128"/>
    </location>
</feature>
<gene>
    <name evidence="9" type="ORF">KIL84_008386</name>
</gene>
<evidence type="ECO:0000313" key="9">
    <source>
        <dbReference type="EMBL" id="KAH1175512.1"/>
    </source>
</evidence>
<dbReference type="PROSITE" id="PS50088">
    <property type="entry name" value="ANK_REPEAT"/>
    <property type="match status" value="1"/>
</dbReference>
<organism evidence="9 10">
    <name type="scientific">Mauremys mutica</name>
    <name type="common">yellowpond turtle</name>
    <dbReference type="NCBI Taxonomy" id="74926"/>
    <lineage>
        <taxon>Eukaryota</taxon>
        <taxon>Metazoa</taxon>
        <taxon>Chordata</taxon>
        <taxon>Craniata</taxon>
        <taxon>Vertebrata</taxon>
        <taxon>Euteleostomi</taxon>
        <taxon>Archelosauria</taxon>
        <taxon>Testudinata</taxon>
        <taxon>Testudines</taxon>
        <taxon>Cryptodira</taxon>
        <taxon>Durocryptodira</taxon>
        <taxon>Testudinoidea</taxon>
        <taxon>Geoemydidae</taxon>
        <taxon>Geoemydinae</taxon>
        <taxon>Mauremys</taxon>
    </lineage>
</organism>
<keyword evidence="2" id="KW-0805">Transcription regulation</keyword>
<evidence type="ECO:0000259" key="8">
    <source>
        <dbReference type="PROSITE" id="PS52003"/>
    </source>
</evidence>
<dbReference type="SMART" id="SM00248">
    <property type="entry name" value="ANK"/>
    <property type="match status" value="4"/>
</dbReference>
<dbReference type="EMBL" id="JAHDVG010000477">
    <property type="protein sequence ID" value="KAH1175512.1"/>
    <property type="molecule type" value="Genomic_DNA"/>
</dbReference>
<dbReference type="SUPFAM" id="SSF48403">
    <property type="entry name" value="Ankyrin repeat"/>
    <property type="match status" value="1"/>
</dbReference>
<feature type="region of interest" description="Disordered" evidence="7">
    <location>
        <begin position="41"/>
        <end position="60"/>
    </location>
</feature>
<dbReference type="PANTHER" id="PTHR24124:SF8">
    <property type="entry name" value="OCA DOMAIN-CONTAINING PROTEIN"/>
    <property type="match status" value="1"/>
</dbReference>
<proteinExistence type="predicted"/>
<keyword evidence="3 6" id="KW-0040">ANK repeat</keyword>
<keyword evidence="10" id="KW-1185">Reference proteome</keyword>
<dbReference type="PROSITE" id="PS52003">
    <property type="entry name" value="OCA"/>
    <property type="match status" value="1"/>
</dbReference>
<evidence type="ECO:0000256" key="4">
    <source>
        <dbReference type="ARBA" id="ARBA00023159"/>
    </source>
</evidence>
<comment type="caution">
    <text evidence="9">The sequence shown here is derived from an EMBL/GenBank/DDBJ whole genome shotgun (WGS) entry which is preliminary data.</text>
</comment>
<dbReference type="PROSITE" id="PS50297">
    <property type="entry name" value="ANK_REP_REGION"/>
    <property type="match status" value="1"/>
</dbReference>
<evidence type="ECO:0000256" key="7">
    <source>
        <dbReference type="SAM" id="MobiDB-lite"/>
    </source>
</evidence>
<reference evidence="9" key="1">
    <citation type="submission" date="2021-09" db="EMBL/GenBank/DDBJ databases">
        <title>The genome of Mauremys mutica provides insights into the evolution of semi-aquatic lifestyle.</title>
        <authorList>
            <person name="Gong S."/>
            <person name="Gao Y."/>
        </authorList>
    </citation>
    <scope>NUCLEOTIDE SEQUENCE</scope>
    <source>
        <strain evidence="9">MM-2020</strain>
        <tissue evidence="9">Muscle</tissue>
    </source>
</reference>
<dbReference type="GO" id="GO:0003677">
    <property type="term" value="F:DNA binding"/>
    <property type="evidence" value="ECO:0007669"/>
    <property type="project" value="InterPro"/>
</dbReference>
<accession>A0A9D4ATD0</accession>
<feature type="repeat" description="ANK" evidence="6">
    <location>
        <begin position="422"/>
        <end position="454"/>
    </location>
</feature>
<dbReference type="PANTHER" id="PTHR24124">
    <property type="entry name" value="ANKYRIN REPEAT FAMILY A"/>
    <property type="match status" value="1"/>
</dbReference>
<protein>
    <recommendedName>
        <fullName evidence="8">OCA domain-containing protein</fullName>
    </recommendedName>
</protein>
<dbReference type="Pfam" id="PF12796">
    <property type="entry name" value="Ank_2"/>
    <property type="match status" value="1"/>
</dbReference>
<dbReference type="Gene3D" id="1.25.40.20">
    <property type="entry name" value="Ankyrin repeat-containing domain"/>
    <property type="match status" value="1"/>
</dbReference>
<dbReference type="GO" id="GO:0005634">
    <property type="term" value="C:nucleus"/>
    <property type="evidence" value="ECO:0007669"/>
    <property type="project" value="TreeGrafter"/>
</dbReference>
<dbReference type="InterPro" id="IPR002110">
    <property type="entry name" value="Ankyrin_rpt"/>
</dbReference>
<dbReference type="GO" id="GO:0070974">
    <property type="term" value="F:POU domain binding"/>
    <property type="evidence" value="ECO:0007669"/>
    <property type="project" value="InterPro"/>
</dbReference>
<evidence type="ECO:0000256" key="5">
    <source>
        <dbReference type="ARBA" id="ARBA00023163"/>
    </source>
</evidence>
<keyword evidence="4" id="KW-0010">Activator</keyword>
<evidence type="ECO:0000256" key="3">
    <source>
        <dbReference type="ARBA" id="ARBA00023043"/>
    </source>
</evidence>
<dbReference type="AlphaFoldDB" id="A0A9D4ATD0"/>
<name>A0A9D4ATD0_9SAUR</name>
<dbReference type="GO" id="GO:0010468">
    <property type="term" value="P:regulation of gene expression"/>
    <property type="evidence" value="ECO:0007669"/>
    <property type="project" value="TreeGrafter"/>
</dbReference>
<evidence type="ECO:0000256" key="1">
    <source>
        <dbReference type="ARBA" id="ARBA00022737"/>
    </source>
</evidence>
<dbReference type="Proteomes" id="UP000827986">
    <property type="component" value="Unassembled WGS sequence"/>
</dbReference>
<feature type="region of interest" description="Disordered" evidence="7">
    <location>
        <begin position="142"/>
        <end position="174"/>
    </location>
</feature>
<keyword evidence="1" id="KW-0677">Repeat</keyword>
<evidence type="ECO:0000256" key="2">
    <source>
        <dbReference type="ARBA" id="ARBA00023015"/>
    </source>
</evidence>
<evidence type="ECO:0000256" key="6">
    <source>
        <dbReference type="PROSITE-ProRule" id="PRU00023"/>
    </source>
</evidence>